<feature type="domain" description="Major facilitator superfamily (MFS) profile" evidence="6">
    <location>
        <begin position="72"/>
        <end position="544"/>
    </location>
</feature>
<feature type="transmembrane region" description="Helical" evidence="5">
    <location>
        <begin position="322"/>
        <end position="353"/>
    </location>
</feature>
<dbReference type="SUPFAM" id="SSF103473">
    <property type="entry name" value="MFS general substrate transporter"/>
    <property type="match status" value="1"/>
</dbReference>
<dbReference type="PANTHER" id="PTHR23502:SF4">
    <property type="entry name" value="MAJOR FACILITATOR SUPERFAMILY (MFS) PROFILE DOMAIN-CONTAINING PROTEIN-RELATED"/>
    <property type="match status" value="1"/>
</dbReference>
<reference evidence="7 8" key="1">
    <citation type="submission" date="2014-04" db="EMBL/GenBank/DDBJ databases">
        <authorList>
            <consortium name="DOE Joint Genome Institute"/>
            <person name="Kuo A."/>
            <person name="Martino E."/>
            <person name="Perotto S."/>
            <person name="Kohler A."/>
            <person name="Nagy L.G."/>
            <person name="Floudas D."/>
            <person name="Copeland A."/>
            <person name="Barry K.W."/>
            <person name="Cichocki N."/>
            <person name="Veneault-Fourrey C."/>
            <person name="LaButti K."/>
            <person name="Lindquist E.A."/>
            <person name="Lipzen A."/>
            <person name="Lundell T."/>
            <person name="Morin E."/>
            <person name="Murat C."/>
            <person name="Sun H."/>
            <person name="Tunlid A."/>
            <person name="Henrissat B."/>
            <person name="Grigoriev I.V."/>
            <person name="Hibbett D.S."/>
            <person name="Martin F."/>
            <person name="Nordberg H.P."/>
            <person name="Cantor M.N."/>
            <person name="Hua S.X."/>
        </authorList>
    </citation>
    <scope>NUCLEOTIDE SEQUENCE [LARGE SCALE GENOMIC DNA]</scope>
    <source>
        <strain evidence="7 8">Zn</strain>
    </source>
</reference>
<feature type="transmembrane region" description="Helical" evidence="5">
    <location>
        <begin position="501"/>
        <end position="522"/>
    </location>
</feature>
<feature type="transmembrane region" description="Helical" evidence="5">
    <location>
        <begin position="138"/>
        <end position="156"/>
    </location>
</feature>
<evidence type="ECO:0000313" key="7">
    <source>
        <dbReference type="EMBL" id="KIM93840.1"/>
    </source>
</evidence>
<keyword evidence="8" id="KW-1185">Reference proteome</keyword>
<dbReference type="Proteomes" id="UP000054321">
    <property type="component" value="Unassembled WGS sequence"/>
</dbReference>
<dbReference type="Gene3D" id="1.20.1250.20">
    <property type="entry name" value="MFS general substrate transporter like domains"/>
    <property type="match status" value="1"/>
</dbReference>
<reference evidence="8" key="2">
    <citation type="submission" date="2015-01" db="EMBL/GenBank/DDBJ databases">
        <title>Evolutionary Origins and Diversification of the Mycorrhizal Mutualists.</title>
        <authorList>
            <consortium name="DOE Joint Genome Institute"/>
            <consortium name="Mycorrhizal Genomics Consortium"/>
            <person name="Kohler A."/>
            <person name="Kuo A."/>
            <person name="Nagy L.G."/>
            <person name="Floudas D."/>
            <person name="Copeland A."/>
            <person name="Barry K.W."/>
            <person name="Cichocki N."/>
            <person name="Veneault-Fourrey C."/>
            <person name="LaButti K."/>
            <person name="Lindquist E.A."/>
            <person name="Lipzen A."/>
            <person name="Lundell T."/>
            <person name="Morin E."/>
            <person name="Murat C."/>
            <person name="Riley R."/>
            <person name="Ohm R."/>
            <person name="Sun H."/>
            <person name="Tunlid A."/>
            <person name="Henrissat B."/>
            <person name="Grigoriev I.V."/>
            <person name="Hibbett D.S."/>
            <person name="Martin F."/>
        </authorList>
    </citation>
    <scope>NUCLEOTIDE SEQUENCE [LARGE SCALE GENOMIC DNA]</scope>
    <source>
        <strain evidence="8">Zn</strain>
    </source>
</reference>
<dbReference type="PROSITE" id="PS50850">
    <property type="entry name" value="MFS"/>
    <property type="match status" value="1"/>
</dbReference>
<evidence type="ECO:0000256" key="5">
    <source>
        <dbReference type="SAM" id="Phobius"/>
    </source>
</evidence>
<evidence type="ECO:0000256" key="2">
    <source>
        <dbReference type="ARBA" id="ARBA00022692"/>
    </source>
</evidence>
<dbReference type="Pfam" id="PF07690">
    <property type="entry name" value="MFS_1"/>
    <property type="match status" value="1"/>
</dbReference>
<feature type="transmembrane region" description="Helical" evidence="5">
    <location>
        <begin position="406"/>
        <end position="427"/>
    </location>
</feature>
<dbReference type="OrthoDB" id="2585655at2759"/>
<comment type="subcellular location">
    <subcellularLocation>
        <location evidence="1">Membrane</location>
        <topology evidence="1">Multi-pass membrane protein</topology>
    </subcellularLocation>
</comment>
<gene>
    <name evidence="7" type="ORF">OIDMADRAFT_137146</name>
</gene>
<keyword evidence="2 5" id="KW-0812">Transmembrane</keyword>
<evidence type="ECO:0000259" key="6">
    <source>
        <dbReference type="PROSITE" id="PS50850"/>
    </source>
</evidence>
<evidence type="ECO:0000256" key="1">
    <source>
        <dbReference type="ARBA" id="ARBA00004141"/>
    </source>
</evidence>
<protein>
    <recommendedName>
        <fullName evidence="6">Major facilitator superfamily (MFS) profile domain-containing protein</fullName>
    </recommendedName>
</protein>
<dbReference type="InterPro" id="IPR020846">
    <property type="entry name" value="MFS_dom"/>
</dbReference>
<feature type="transmembrane region" description="Helical" evidence="5">
    <location>
        <begin position="71"/>
        <end position="88"/>
    </location>
</feature>
<evidence type="ECO:0000256" key="3">
    <source>
        <dbReference type="ARBA" id="ARBA00022989"/>
    </source>
</evidence>
<dbReference type="InterPro" id="IPR011701">
    <property type="entry name" value="MFS"/>
</dbReference>
<feature type="transmembrane region" description="Helical" evidence="5">
    <location>
        <begin position="226"/>
        <end position="246"/>
    </location>
</feature>
<dbReference type="HOGENOM" id="CLU_008455_13_0_1"/>
<dbReference type="AlphaFoldDB" id="A0A0C3GCE5"/>
<keyword evidence="4 5" id="KW-0472">Membrane</keyword>
<evidence type="ECO:0000256" key="4">
    <source>
        <dbReference type="ARBA" id="ARBA00023136"/>
    </source>
</evidence>
<organism evidence="7 8">
    <name type="scientific">Oidiodendron maius (strain Zn)</name>
    <dbReference type="NCBI Taxonomy" id="913774"/>
    <lineage>
        <taxon>Eukaryota</taxon>
        <taxon>Fungi</taxon>
        <taxon>Dikarya</taxon>
        <taxon>Ascomycota</taxon>
        <taxon>Pezizomycotina</taxon>
        <taxon>Leotiomycetes</taxon>
        <taxon>Leotiomycetes incertae sedis</taxon>
        <taxon>Myxotrichaceae</taxon>
        <taxon>Oidiodendron</taxon>
    </lineage>
</organism>
<feature type="transmembrane region" description="Helical" evidence="5">
    <location>
        <begin position="439"/>
        <end position="459"/>
    </location>
</feature>
<sequence>MPFGILECNKMEVVPGTALMNDQDDLPAEYSMVPWDQLKHGKGRFSHVILVPQPSDDPNDPLNWPQWQKEFVLLTIGLAAGVAGSYGPMLSPGFVEIAKELGISVSQLAKATSWMILTIALSLFLLNPLAKVYGRRPIYLFSIIVLFISSVVGGVGKDFRDFQTSRVIGGLGLAPFEILVQCTIGDLYFVHERATRIAFWNLCLLCGVNAGALIAGYVIQNLGWKWCFWICAILYGALISLILFFVPETCYTRESSMVVPPIIKDIKSQEAERGVVSKTAFMHLETDTSIPLKISYWRSLRIYSGRYSNAPLLKIAIRPFILFWYPAVFVLFIVYGVMITWSVIYSNVIGVIFVAPPYNFSVAQVGLTSLSPLVMTIIGEAISGPLNDTICLYLTRKNKGIYEPEFRLVLIFVVVILGTVGFYGFGATVHYQSHWTGPVLTYGFSNMAMAFASTCLFGYVLDCYPTLNAEAFVALNQRNFLAFGMTYVIEDWLADSGTLNVFVVLGSVLLTTCACTIPLWVFGKKCRSWIGRNEWLTKFMSDCN</sequence>
<dbReference type="PANTHER" id="PTHR23502">
    <property type="entry name" value="MAJOR FACILITATOR SUPERFAMILY"/>
    <property type="match status" value="1"/>
</dbReference>
<proteinExistence type="predicted"/>
<feature type="transmembrane region" description="Helical" evidence="5">
    <location>
        <begin position="108"/>
        <end position="126"/>
    </location>
</feature>
<dbReference type="STRING" id="913774.A0A0C3GCE5"/>
<accession>A0A0C3GCE5</accession>
<dbReference type="GO" id="GO:0022857">
    <property type="term" value="F:transmembrane transporter activity"/>
    <property type="evidence" value="ECO:0007669"/>
    <property type="project" value="InterPro"/>
</dbReference>
<dbReference type="InParanoid" id="A0A0C3GCE5"/>
<feature type="transmembrane region" description="Helical" evidence="5">
    <location>
        <begin position="197"/>
        <end position="220"/>
    </location>
</feature>
<dbReference type="GO" id="GO:0005886">
    <property type="term" value="C:plasma membrane"/>
    <property type="evidence" value="ECO:0007669"/>
    <property type="project" value="TreeGrafter"/>
</dbReference>
<keyword evidence="3 5" id="KW-1133">Transmembrane helix</keyword>
<name>A0A0C3GCE5_OIDMZ</name>
<evidence type="ECO:0000313" key="8">
    <source>
        <dbReference type="Proteomes" id="UP000054321"/>
    </source>
</evidence>
<dbReference type="InterPro" id="IPR036259">
    <property type="entry name" value="MFS_trans_sf"/>
</dbReference>
<dbReference type="EMBL" id="KN832892">
    <property type="protein sequence ID" value="KIM93840.1"/>
    <property type="molecule type" value="Genomic_DNA"/>
</dbReference>